<dbReference type="KEGG" id="mgot:MgSA37_02796"/>
<reference evidence="1 2" key="1">
    <citation type="submission" date="2015-12" db="EMBL/GenBank/DDBJ databases">
        <title>Genome sequence of Mucilaginibacter gotjawali.</title>
        <authorList>
            <person name="Lee J.S."/>
            <person name="Lee K.C."/>
            <person name="Kim K.K."/>
            <person name="Lee B.W."/>
        </authorList>
    </citation>
    <scope>NUCLEOTIDE SEQUENCE [LARGE SCALE GENOMIC DNA]</scope>
    <source>
        <strain evidence="1 2">SA3-7</strain>
    </source>
</reference>
<dbReference type="OrthoDB" id="799918at2"/>
<dbReference type="RefSeq" id="WP_157750564.1">
    <property type="nucleotide sequence ID" value="NZ_AP017313.1"/>
</dbReference>
<proteinExistence type="predicted"/>
<protein>
    <submittedName>
        <fullName evidence="1">Uncharacterized protein</fullName>
    </submittedName>
</protein>
<dbReference type="AlphaFoldDB" id="A0A0X8X2W7"/>
<evidence type="ECO:0000313" key="2">
    <source>
        <dbReference type="Proteomes" id="UP000218263"/>
    </source>
</evidence>
<name>A0A0X8X2W7_9SPHI</name>
<evidence type="ECO:0000313" key="1">
    <source>
        <dbReference type="EMBL" id="BAU54620.1"/>
    </source>
</evidence>
<organism evidence="1 2">
    <name type="scientific">Mucilaginibacter gotjawali</name>
    <dbReference type="NCBI Taxonomy" id="1550579"/>
    <lineage>
        <taxon>Bacteria</taxon>
        <taxon>Pseudomonadati</taxon>
        <taxon>Bacteroidota</taxon>
        <taxon>Sphingobacteriia</taxon>
        <taxon>Sphingobacteriales</taxon>
        <taxon>Sphingobacteriaceae</taxon>
        <taxon>Mucilaginibacter</taxon>
    </lineage>
</organism>
<dbReference type="EMBL" id="AP017313">
    <property type="protein sequence ID" value="BAU54620.1"/>
    <property type="molecule type" value="Genomic_DNA"/>
</dbReference>
<accession>A0A0X8X2W7</accession>
<dbReference type="Proteomes" id="UP000218263">
    <property type="component" value="Chromosome"/>
</dbReference>
<keyword evidence="2" id="KW-1185">Reference proteome</keyword>
<gene>
    <name evidence="1" type="ORF">MgSA37_02796</name>
</gene>
<sequence length="51" mass="5942">MSTLKNDKKKSFDQLSSQERQAVYNASPYFKKKNEEAAAFLKKHPIPKEIK</sequence>